<feature type="compositionally biased region" description="Acidic residues" evidence="1">
    <location>
        <begin position="171"/>
        <end position="180"/>
    </location>
</feature>
<accession>A0AAN9YCC0</accession>
<comment type="caution">
    <text evidence="2">The sequence shown here is derived from an EMBL/GenBank/DDBJ whole genome shotgun (WGS) entry which is preliminary data.</text>
</comment>
<reference evidence="2 3" key="1">
    <citation type="journal article" date="2023" name="PLoS ONE">
        <title>Cytospora paraplurivora sp. nov. isolated from orchards with fruit tree decline syndrome in Ontario, Canada.</title>
        <authorList>
            <person name="Ilyukhin E."/>
            <person name="Nguyen H.D.T."/>
            <person name="Castle A.J."/>
            <person name="Ellouze W."/>
        </authorList>
    </citation>
    <scope>NUCLEOTIDE SEQUENCE [LARGE SCALE GENOMIC DNA]</scope>
    <source>
        <strain evidence="2 3">FDS-564</strain>
    </source>
</reference>
<feature type="region of interest" description="Disordered" evidence="1">
    <location>
        <begin position="1"/>
        <end position="28"/>
    </location>
</feature>
<dbReference type="Proteomes" id="UP001320245">
    <property type="component" value="Unassembled WGS sequence"/>
</dbReference>
<dbReference type="EMBL" id="JAJSPL020000068">
    <property type="protein sequence ID" value="KAK7729781.1"/>
    <property type="molecule type" value="Genomic_DNA"/>
</dbReference>
<feature type="region of interest" description="Disordered" evidence="1">
    <location>
        <begin position="83"/>
        <end position="108"/>
    </location>
</feature>
<feature type="compositionally biased region" description="Low complexity" evidence="1">
    <location>
        <begin position="86"/>
        <end position="108"/>
    </location>
</feature>
<organism evidence="2 3">
    <name type="scientific">Cytospora paraplurivora</name>
    <dbReference type="NCBI Taxonomy" id="2898453"/>
    <lineage>
        <taxon>Eukaryota</taxon>
        <taxon>Fungi</taxon>
        <taxon>Dikarya</taxon>
        <taxon>Ascomycota</taxon>
        <taxon>Pezizomycotina</taxon>
        <taxon>Sordariomycetes</taxon>
        <taxon>Sordariomycetidae</taxon>
        <taxon>Diaporthales</taxon>
        <taxon>Cytosporaceae</taxon>
        <taxon>Cytospora</taxon>
    </lineage>
</organism>
<protein>
    <submittedName>
        <fullName evidence="2">Uncharacterized protein</fullName>
    </submittedName>
</protein>
<evidence type="ECO:0000313" key="2">
    <source>
        <dbReference type="EMBL" id="KAK7729781.1"/>
    </source>
</evidence>
<name>A0AAN9YCC0_9PEZI</name>
<evidence type="ECO:0000256" key="1">
    <source>
        <dbReference type="SAM" id="MobiDB-lite"/>
    </source>
</evidence>
<sequence>MQRSHAPLNASSGGNASNNESSEANEANDATDAYVSMVYSRLQSDIERLAFNVLCQVPPEDWDTAQSRAVDRLIAAHPELFRATPSEIEGSSHSRSSSEQGRSSATSTLLQDHDRLMDLGADAANSIWSSSGSDHNQHLLETRIETALQIIHNLAIGLLHSDTNRRHPNNDDDDDDDDESPGLLGMRSVDDFDPAMLQQAVDRHYERSNALQTRWQHCIRGLLEIEADFRREDRRLRDLVEAGAVLMRLSIDGGGGSGDGEEGGRG</sequence>
<feature type="compositionally biased region" description="Low complexity" evidence="1">
    <location>
        <begin position="9"/>
        <end position="28"/>
    </location>
</feature>
<dbReference type="AlphaFoldDB" id="A0AAN9YCC0"/>
<proteinExistence type="predicted"/>
<evidence type="ECO:0000313" key="3">
    <source>
        <dbReference type="Proteomes" id="UP001320245"/>
    </source>
</evidence>
<gene>
    <name evidence="2" type="ORF">SLS53_009197</name>
</gene>
<feature type="region of interest" description="Disordered" evidence="1">
    <location>
        <begin position="161"/>
        <end position="189"/>
    </location>
</feature>
<keyword evidence="3" id="KW-1185">Reference proteome</keyword>